<dbReference type="SUPFAM" id="SSF57903">
    <property type="entry name" value="FYVE/PHD zinc finger"/>
    <property type="match status" value="1"/>
</dbReference>
<dbReference type="Gene3D" id="1.20.5.340">
    <property type="match status" value="1"/>
</dbReference>
<dbReference type="Gene3D" id="3.30.40.10">
    <property type="entry name" value="Zinc/RING finger domain, C3HC4 (zinc finger)"/>
    <property type="match status" value="1"/>
</dbReference>
<protein>
    <recommendedName>
        <fullName evidence="3">Zinc finger PHD-type domain-containing protein</fullName>
    </recommendedName>
</protein>
<dbReference type="InterPro" id="IPR013083">
    <property type="entry name" value="Znf_RING/FYVE/PHD"/>
</dbReference>
<accession>A0A1B6IPK0</accession>
<dbReference type="EMBL" id="GECU01018844">
    <property type="protein sequence ID" value="JAS88862.1"/>
    <property type="molecule type" value="Transcribed_RNA"/>
</dbReference>
<dbReference type="AlphaFoldDB" id="A0A1B6IPK0"/>
<feature type="non-terminal residue" evidence="2">
    <location>
        <position position="235"/>
    </location>
</feature>
<keyword evidence="1" id="KW-0175">Coiled coil</keyword>
<reference evidence="2" key="1">
    <citation type="submission" date="2015-11" db="EMBL/GenBank/DDBJ databases">
        <title>De novo transcriptome assembly of four potential Pierce s Disease insect vectors from Arizona vineyards.</title>
        <authorList>
            <person name="Tassone E.E."/>
        </authorList>
    </citation>
    <scope>NUCLEOTIDE SEQUENCE</scope>
</reference>
<evidence type="ECO:0000313" key="2">
    <source>
        <dbReference type="EMBL" id="JAS88862.1"/>
    </source>
</evidence>
<feature type="coiled-coil region" evidence="1">
    <location>
        <begin position="92"/>
        <end position="147"/>
    </location>
</feature>
<gene>
    <name evidence="2" type="ORF">g.1254</name>
</gene>
<evidence type="ECO:0008006" key="3">
    <source>
        <dbReference type="Google" id="ProtNLM"/>
    </source>
</evidence>
<proteinExistence type="predicted"/>
<name>A0A1B6IPK0_9HEMI</name>
<sequence length="235" mass="26865">MSKCGKCSVELRIGDVTLKCVDCNVTFHPACTRVGAVQNLTKTKIKFWKCDTCKSESASVQSNEDVGEDRKSILEALNVMKTEIISNVDAKMGRIEQTVNKLCDEIKELNVKVNNLEEEQCKLKARCDGLEHERDRLSVEVRDLRLRVLDADQYSRRTNIEIQGLPLTPAEDIYEVLNQISSKLGVQFKREDISVAHRLRLYSKKQVHPPIIIQFISRSVRDEWFAASRKNNLQS</sequence>
<dbReference type="InterPro" id="IPR011011">
    <property type="entry name" value="Znf_FYVE_PHD"/>
</dbReference>
<organism evidence="2">
    <name type="scientific">Homalodisca liturata</name>
    <dbReference type="NCBI Taxonomy" id="320908"/>
    <lineage>
        <taxon>Eukaryota</taxon>
        <taxon>Metazoa</taxon>
        <taxon>Ecdysozoa</taxon>
        <taxon>Arthropoda</taxon>
        <taxon>Hexapoda</taxon>
        <taxon>Insecta</taxon>
        <taxon>Pterygota</taxon>
        <taxon>Neoptera</taxon>
        <taxon>Paraneoptera</taxon>
        <taxon>Hemiptera</taxon>
        <taxon>Auchenorrhyncha</taxon>
        <taxon>Membracoidea</taxon>
        <taxon>Cicadellidae</taxon>
        <taxon>Cicadellinae</taxon>
        <taxon>Proconiini</taxon>
        <taxon>Homalodisca</taxon>
    </lineage>
</organism>
<evidence type="ECO:0000256" key="1">
    <source>
        <dbReference type="SAM" id="Coils"/>
    </source>
</evidence>